<dbReference type="Pfam" id="PF06507">
    <property type="entry name" value="ARF_AD"/>
    <property type="match status" value="1"/>
</dbReference>
<dbReference type="PANTHER" id="PTHR31384">
    <property type="entry name" value="AUXIN RESPONSE FACTOR 4-RELATED"/>
    <property type="match status" value="1"/>
</dbReference>
<dbReference type="GO" id="GO:0006887">
    <property type="term" value="P:exocytosis"/>
    <property type="evidence" value="ECO:0007669"/>
    <property type="project" value="InterPro"/>
</dbReference>
<keyword evidence="6" id="KW-0804">Transcription</keyword>
<keyword evidence="5" id="KW-0238">DNA-binding</keyword>
<dbReference type="GO" id="GO:0000145">
    <property type="term" value="C:exocyst"/>
    <property type="evidence" value="ECO:0007669"/>
    <property type="project" value="InterPro"/>
</dbReference>
<sequence length="758" mass="85150">MDDYALAVTRDALYTELWRACAGPLVAVPRPGDLVFYFPQGHIEQVVPCKRWVEASMNQISGNQTRLFDLPSKLLCRVLNVELKVETDTDDVYAQIVLMPETIEEENEVVAGSCTAMTRPTAEAVKSFCKTLTPTDISSGGLCVPRRHANECLPPLVCVRYEPVASHAGTSGQGSAWYGVALPAHLSRTSPTEFIVPYDQYMESVKSNGYLGMRFSMKFEGEKVPEQRYTGTIVDAATKMDIDSAANDCRPLRPRLVVYTASSSSSSGSLSTTYTSGSSLLQSSSDQGGSSPTATLSMSLVEEMRKKLEHVQFPWLELVEEERDKTREHIKSLVQQFFTTSNSALVLERWFSDLGVSWVLTITDDDIFRRRPQYFARSWIAALAVIQMFIFAYLDGNKRNQEEGAFFPCSDSELFARFLLATFLKILHFVDAIVTPLDAIDPASIEHHTLSSSMELSTMDMEATEPAEERLQALIGVRDALSSTSEQIQLWPHCTPFLQSGGIIGEVSNLLSAKLSKLDEIVWDTVDEIRTSLTDTHGLESQTSPDIHLLTRSVTNCIKVLSNNYGLVHQIVSKAASHGKYSYVPEFGNPKDDDAFAFLIMEMISCLQEKLLRVSQTLPDQSLRFLFLLNNTYFIWQQLHPSLHLESHMLALTCKIDEHIRSYVQASWEPVLSCLHDPTPLCLGRYSPLAKFKLQFHKTSTAQKLWRVPDPEMRRRLRTVIINKVNSVLTKYLEDYDIITPGVTPQEIEEILQETFEG</sequence>
<comment type="caution">
    <text evidence="10">The sequence shown here is derived from an EMBL/GenBank/DDBJ whole genome shotgun (WGS) entry which is preliminary data.</text>
</comment>
<proteinExistence type="inferred from homology"/>
<dbReference type="SUPFAM" id="SSF74788">
    <property type="entry name" value="Cullin repeat-like"/>
    <property type="match status" value="1"/>
</dbReference>
<dbReference type="OrthoDB" id="642550at2759"/>
<dbReference type="Gene3D" id="1.20.1280.170">
    <property type="entry name" value="Exocyst complex component Exo70"/>
    <property type="match status" value="1"/>
</dbReference>
<dbReference type="InterPro" id="IPR016159">
    <property type="entry name" value="Cullin_repeat-like_dom_sf"/>
</dbReference>
<dbReference type="InterPro" id="IPR046364">
    <property type="entry name" value="Exo70_C"/>
</dbReference>
<dbReference type="GO" id="GO:0003677">
    <property type="term" value="F:DNA binding"/>
    <property type="evidence" value="ECO:0007669"/>
    <property type="project" value="UniProtKB-KW"/>
</dbReference>
<gene>
    <name evidence="10" type="ORF">HU200_043374</name>
</gene>
<dbReference type="PANTHER" id="PTHR31384:SF72">
    <property type="entry name" value="AUXIN RESPONSE FACTOR 4"/>
    <property type="match status" value="1"/>
</dbReference>
<feature type="domain" description="Auxin response factor" evidence="9">
    <location>
        <begin position="194"/>
        <end position="237"/>
    </location>
</feature>
<keyword evidence="4" id="KW-0805">Transcription regulation</keyword>
<protein>
    <recommendedName>
        <fullName evidence="12">Exocyst subunit Exo70 family protein</fullName>
    </recommendedName>
</protein>
<feature type="domain" description="Exocyst complex subunit Exo70 C-terminal" evidence="8">
    <location>
        <begin position="494"/>
        <end position="753"/>
    </location>
</feature>
<evidence type="ECO:0000256" key="4">
    <source>
        <dbReference type="ARBA" id="ARBA00023015"/>
    </source>
</evidence>
<dbReference type="EMBL" id="JACEFO010002059">
    <property type="protein sequence ID" value="KAF8686869.1"/>
    <property type="molecule type" value="Genomic_DNA"/>
</dbReference>
<keyword evidence="7" id="KW-0539">Nucleus</keyword>
<dbReference type="AlphaFoldDB" id="A0A835BEI3"/>
<dbReference type="SUPFAM" id="SSF101936">
    <property type="entry name" value="DNA-binding pseudobarrel domain"/>
    <property type="match status" value="1"/>
</dbReference>
<keyword evidence="3" id="KW-0813">Transport</keyword>
<name>A0A835BEI3_9POAL</name>
<dbReference type="InterPro" id="IPR044835">
    <property type="entry name" value="ARF_plant"/>
</dbReference>
<dbReference type="Gene3D" id="2.30.30.1040">
    <property type="match status" value="1"/>
</dbReference>
<evidence type="ECO:0000256" key="5">
    <source>
        <dbReference type="ARBA" id="ARBA00023125"/>
    </source>
</evidence>
<dbReference type="Gene3D" id="2.40.330.10">
    <property type="entry name" value="DNA-binding pseudobarrel domain"/>
    <property type="match status" value="1"/>
</dbReference>
<evidence type="ECO:0000259" key="8">
    <source>
        <dbReference type="Pfam" id="PF03081"/>
    </source>
</evidence>
<dbReference type="GO" id="GO:0005634">
    <property type="term" value="C:nucleus"/>
    <property type="evidence" value="ECO:0007669"/>
    <property type="project" value="UniProtKB-SubCell"/>
</dbReference>
<accession>A0A835BEI3</accession>
<dbReference type="GO" id="GO:0005546">
    <property type="term" value="F:phosphatidylinositol-4,5-bisphosphate binding"/>
    <property type="evidence" value="ECO:0007669"/>
    <property type="project" value="InterPro"/>
</dbReference>
<dbReference type="GO" id="GO:0006355">
    <property type="term" value="P:regulation of DNA-templated transcription"/>
    <property type="evidence" value="ECO:0007669"/>
    <property type="project" value="InterPro"/>
</dbReference>
<comment type="similarity">
    <text evidence="2">Belongs to the EXO70 family.</text>
</comment>
<organism evidence="10 11">
    <name type="scientific">Digitaria exilis</name>
    <dbReference type="NCBI Taxonomy" id="1010633"/>
    <lineage>
        <taxon>Eukaryota</taxon>
        <taxon>Viridiplantae</taxon>
        <taxon>Streptophyta</taxon>
        <taxon>Embryophyta</taxon>
        <taxon>Tracheophyta</taxon>
        <taxon>Spermatophyta</taxon>
        <taxon>Magnoliopsida</taxon>
        <taxon>Liliopsida</taxon>
        <taxon>Poales</taxon>
        <taxon>Poaceae</taxon>
        <taxon>PACMAD clade</taxon>
        <taxon>Panicoideae</taxon>
        <taxon>Panicodae</taxon>
        <taxon>Paniceae</taxon>
        <taxon>Anthephorinae</taxon>
        <taxon>Digitaria</taxon>
    </lineage>
</organism>
<dbReference type="InterPro" id="IPR010525">
    <property type="entry name" value="ARF_dom"/>
</dbReference>
<dbReference type="InterPro" id="IPR015300">
    <property type="entry name" value="DNA-bd_pseudobarrel_sf"/>
</dbReference>
<dbReference type="GO" id="GO:0009725">
    <property type="term" value="P:response to hormone"/>
    <property type="evidence" value="ECO:0007669"/>
    <property type="project" value="InterPro"/>
</dbReference>
<evidence type="ECO:0000256" key="1">
    <source>
        <dbReference type="ARBA" id="ARBA00004123"/>
    </source>
</evidence>
<comment type="subcellular location">
    <subcellularLocation>
        <location evidence="1">Nucleus</location>
    </subcellularLocation>
</comment>
<dbReference type="Proteomes" id="UP000636709">
    <property type="component" value="Unassembled WGS sequence"/>
</dbReference>
<dbReference type="Pfam" id="PF03081">
    <property type="entry name" value="Exo70_C"/>
    <property type="match status" value="1"/>
</dbReference>
<evidence type="ECO:0000313" key="11">
    <source>
        <dbReference type="Proteomes" id="UP000636709"/>
    </source>
</evidence>
<evidence type="ECO:0000256" key="7">
    <source>
        <dbReference type="ARBA" id="ARBA00023242"/>
    </source>
</evidence>
<evidence type="ECO:0000259" key="9">
    <source>
        <dbReference type="Pfam" id="PF06507"/>
    </source>
</evidence>
<evidence type="ECO:0000256" key="2">
    <source>
        <dbReference type="ARBA" id="ARBA00006756"/>
    </source>
</evidence>
<evidence type="ECO:0000313" key="10">
    <source>
        <dbReference type="EMBL" id="KAF8686869.1"/>
    </source>
</evidence>
<keyword evidence="11" id="KW-1185">Reference proteome</keyword>
<evidence type="ECO:0000256" key="3">
    <source>
        <dbReference type="ARBA" id="ARBA00022448"/>
    </source>
</evidence>
<evidence type="ECO:0000256" key="6">
    <source>
        <dbReference type="ARBA" id="ARBA00023163"/>
    </source>
</evidence>
<evidence type="ECO:0008006" key="12">
    <source>
        <dbReference type="Google" id="ProtNLM"/>
    </source>
</evidence>
<reference evidence="10" key="1">
    <citation type="submission" date="2020-07" db="EMBL/GenBank/DDBJ databases">
        <title>Genome sequence and genetic diversity analysis of an under-domesticated orphan crop, white fonio (Digitaria exilis).</title>
        <authorList>
            <person name="Bennetzen J.L."/>
            <person name="Chen S."/>
            <person name="Ma X."/>
            <person name="Wang X."/>
            <person name="Yssel A.E.J."/>
            <person name="Chaluvadi S.R."/>
            <person name="Johnson M."/>
            <person name="Gangashetty P."/>
            <person name="Hamidou F."/>
            <person name="Sanogo M.D."/>
            <person name="Zwaenepoel A."/>
            <person name="Wallace J."/>
            <person name="Van De Peer Y."/>
            <person name="Van Deynze A."/>
        </authorList>
    </citation>
    <scope>NUCLEOTIDE SEQUENCE</scope>
    <source>
        <tissue evidence="10">Leaves</tissue>
    </source>
</reference>